<dbReference type="FunFam" id="2.40.10.10:FF:000068">
    <property type="entry name" value="transmembrane protease serine 2"/>
    <property type="match status" value="1"/>
</dbReference>
<dbReference type="PANTHER" id="PTHR24252">
    <property type="entry name" value="ACROSIN-RELATED"/>
    <property type="match status" value="1"/>
</dbReference>
<dbReference type="STRING" id="299467.A0A443QCF2"/>
<dbReference type="InterPro" id="IPR018114">
    <property type="entry name" value="TRYPSIN_HIS"/>
</dbReference>
<dbReference type="PROSITE" id="PS50240">
    <property type="entry name" value="TRYPSIN_DOM"/>
    <property type="match status" value="1"/>
</dbReference>
<dbReference type="GO" id="GO:0004252">
    <property type="term" value="F:serine-type endopeptidase activity"/>
    <property type="evidence" value="ECO:0007669"/>
    <property type="project" value="InterPro"/>
</dbReference>
<keyword evidence="1" id="KW-1015">Disulfide bond</keyword>
<keyword evidence="5" id="KW-1185">Reference proteome</keyword>
<dbReference type="PANTHER" id="PTHR24252:SF7">
    <property type="entry name" value="HYALIN"/>
    <property type="match status" value="1"/>
</dbReference>
<dbReference type="InterPro" id="IPR001314">
    <property type="entry name" value="Peptidase_S1A"/>
</dbReference>
<sequence length="136" mass="15316">MNVTLLLLFCCFVQIFAQECSCGVGNARKRIIGGTEVSRGKYPWVVYLHQTKPDHDSFCGGAIINDRYILTAAHCTNTATSVRFSYGSIEKGSFYTMHEVEKIIQHEAFHYSSLHNDISLLKLKKPLKFSANVQPI</sequence>
<dbReference type="OrthoDB" id="6510126at2759"/>
<dbReference type="AlphaFoldDB" id="A0A443QCF2"/>
<dbReference type="EMBL" id="NCKV01059247">
    <property type="protein sequence ID" value="RWS00682.1"/>
    <property type="molecule type" value="Genomic_DNA"/>
</dbReference>
<dbReference type="VEuPathDB" id="VectorBase:LDEU014449"/>
<comment type="caution">
    <text evidence="4">The sequence shown here is derived from an EMBL/GenBank/DDBJ whole genome shotgun (WGS) entry which is preliminary data.</text>
</comment>
<dbReference type="GO" id="GO:0006508">
    <property type="term" value="P:proteolysis"/>
    <property type="evidence" value="ECO:0007669"/>
    <property type="project" value="InterPro"/>
</dbReference>
<dbReference type="Proteomes" id="UP000288716">
    <property type="component" value="Unassembled WGS sequence"/>
</dbReference>
<feature type="signal peptide" evidence="2">
    <location>
        <begin position="1"/>
        <end position="17"/>
    </location>
</feature>
<proteinExistence type="predicted"/>
<dbReference type="Pfam" id="PF00089">
    <property type="entry name" value="Trypsin"/>
    <property type="match status" value="1"/>
</dbReference>
<evidence type="ECO:0000259" key="3">
    <source>
        <dbReference type="PROSITE" id="PS50240"/>
    </source>
</evidence>
<dbReference type="InterPro" id="IPR001254">
    <property type="entry name" value="Trypsin_dom"/>
</dbReference>
<evidence type="ECO:0000256" key="2">
    <source>
        <dbReference type="SAM" id="SignalP"/>
    </source>
</evidence>
<organism evidence="4 5">
    <name type="scientific">Leptotrombidium deliense</name>
    <dbReference type="NCBI Taxonomy" id="299467"/>
    <lineage>
        <taxon>Eukaryota</taxon>
        <taxon>Metazoa</taxon>
        <taxon>Ecdysozoa</taxon>
        <taxon>Arthropoda</taxon>
        <taxon>Chelicerata</taxon>
        <taxon>Arachnida</taxon>
        <taxon>Acari</taxon>
        <taxon>Acariformes</taxon>
        <taxon>Trombidiformes</taxon>
        <taxon>Prostigmata</taxon>
        <taxon>Anystina</taxon>
        <taxon>Parasitengona</taxon>
        <taxon>Trombiculoidea</taxon>
        <taxon>Trombiculidae</taxon>
        <taxon>Leptotrombidium</taxon>
    </lineage>
</organism>
<dbReference type="InterPro" id="IPR009003">
    <property type="entry name" value="Peptidase_S1_PA"/>
</dbReference>
<dbReference type="PRINTS" id="PR00722">
    <property type="entry name" value="CHYMOTRYPSIN"/>
</dbReference>
<feature type="domain" description="Peptidase S1" evidence="3">
    <location>
        <begin position="31"/>
        <end position="136"/>
    </location>
</feature>
<gene>
    <name evidence="4" type="ORF">B4U80_08385</name>
</gene>
<dbReference type="PROSITE" id="PS00134">
    <property type="entry name" value="TRYPSIN_HIS"/>
    <property type="match status" value="1"/>
</dbReference>
<feature type="chain" id="PRO_5019406357" evidence="2">
    <location>
        <begin position="18"/>
        <end position="136"/>
    </location>
</feature>
<name>A0A443QCF2_9ACAR</name>
<dbReference type="SMART" id="SM00020">
    <property type="entry name" value="Tryp_SPc"/>
    <property type="match status" value="1"/>
</dbReference>
<dbReference type="InterPro" id="IPR043504">
    <property type="entry name" value="Peptidase_S1_PA_chymotrypsin"/>
</dbReference>
<reference evidence="4 5" key="1">
    <citation type="journal article" date="2018" name="Gigascience">
        <title>Genomes of trombidid mites reveal novel predicted allergens and laterally-transferred genes associated with secondary metabolism.</title>
        <authorList>
            <person name="Dong X."/>
            <person name="Chaisiri K."/>
            <person name="Xia D."/>
            <person name="Armstrong S.D."/>
            <person name="Fang Y."/>
            <person name="Donnelly M.J."/>
            <person name="Kadowaki T."/>
            <person name="McGarry J.W."/>
            <person name="Darby A.C."/>
            <person name="Makepeace B.L."/>
        </authorList>
    </citation>
    <scope>NUCLEOTIDE SEQUENCE [LARGE SCALE GENOMIC DNA]</scope>
    <source>
        <strain evidence="4">UoL-UT</strain>
    </source>
</reference>
<protein>
    <submittedName>
        <fullName evidence="4">Trypsin-1-like protein</fullName>
    </submittedName>
</protein>
<evidence type="ECO:0000313" key="5">
    <source>
        <dbReference type="Proteomes" id="UP000288716"/>
    </source>
</evidence>
<evidence type="ECO:0000256" key="1">
    <source>
        <dbReference type="ARBA" id="ARBA00023157"/>
    </source>
</evidence>
<dbReference type="SUPFAM" id="SSF50494">
    <property type="entry name" value="Trypsin-like serine proteases"/>
    <property type="match status" value="1"/>
</dbReference>
<dbReference type="Gene3D" id="2.40.10.10">
    <property type="entry name" value="Trypsin-like serine proteases"/>
    <property type="match status" value="1"/>
</dbReference>
<evidence type="ECO:0000313" key="4">
    <source>
        <dbReference type="EMBL" id="RWS00682.1"/>
    </source>
</evidence>
<keyword evidence="2" id="KW-0732">Signal</keyword>
<feature type="non-terminal residue" evidence="4">
    <location>
        <position position="136"/>
    </location>
</feature>
<accession>A0A443QCF2</accession>